<keyword evidence="10" id="KW-1185">Reference proteome</keyword>
<dbReference type="Proteomes" id="UP000037505">
    <property type="component" value="Unassembled WGS sequence"/>
</dbReference>
<dbReference type="InterPro" id="IPR001138">
    <property type="entry name" value="Zn2Cys6_DnaBD"/>
</dbReference>
<dbReference type="GO" id="GO:0003677">
    <property type="term" value="F:DNA binding"/>
    <property type="evidence" value="ECO:0007669"/>
    <property type="project" value="UniProtKB-KW"/>
</dbReference>
<dbReference type="AlphaFoldDB" id="A0A0L1JIP0"/>
<evidence type="ECO:0000259" key="8">
    <source>
        <dbReference type="PROSITE" id="PS50048"/>
    </source>
</evidence>
<sequence length="566" mass="63759">MKKIQKSCRSLQSPGASMGTGHRRTVGRKSRTGCRSCRARRIKCDETPDKCRNCTSTGRVCDGYDVHRLPLTKKAGVDATVPVVTLVIAHRPTWPMTSDERRCLSYFQHRTVPMILEFYDSSLWREVVLRMSQSEPAVYHAVIALSAVHQGMEMRGMPLLIQEAYSIWNSFALEQLGRAFSCLIKRRMSQDPRLRDVILTCCLLFIMLDLLRGRYDDAFRHLKSGLQILKEYTAQKAPVSRVPWEEAVEPCLVETFDHLGIQSTLFGVEASRLPIDDESKQGGGSSVAFDSLEQARQAFNPTLRAVYQFTGPCMGLSAVEIASNYEALQSGQLAAWSSLSQYMDSFQHFYRRSYSALSAKERRGADMLYLQQLGLAVSLKTCLLGGNTPAYEHYTSDYRKIVLLAERIVKSFPEPPAVSINTGVIPTLYRTAMVCRDHSIRWRAIELLQAWPHREGPFDSNWFLYVALETMKAELLTKYKSQENKSTPGFIITDSRGEELSLNKVLVKILENQRHTARAMGKGLDDGTSSPLELAGAVKCMAGWACVRAFKAVVRKYNWRKDSAGC</sequence>
<evidence type="ECO:0000256" key="5">
    <source>
        <dbReference type="ARBA" id="ARBA00023163"/>
    </source>
</evidence>
<dbReference type="SUPFAM" id="SSF57701">
    <property type="entry name" value="Zn2/Cys6 DNA-binding domain"/>
    <property type="match status" value="1"/>
</dbReference>
<feature type="domain" description="Zn(2)-C6 fungal-type" evidence="8">
    <location>
        <begin position="33"/>
        <end position="61"/>
    </location>
</feature>
<evidence type="ECO:0000313" key="10">
    <source>
        <dbReference type="Proteomes" id="UP000037505"/>
    </source>
</evidence>
<dbReference type="PANTHER" id="PTHR36206">
    <property type="entry name" value="ASPERCRYPTIN BIOSYNTHESIS CLUSTER-SPECIFIC TRANSCRIPTION REGULATOR ATNN-RELATED"/>
    <property type="match status" value="1"/>
</dbReference>
<dbReference type="SMART" id="SM00066">
    <property type="entry name" value="GAL4"/>
    <property type="match status" value="1"/>
</dbReference>
<dbReference type="CDD" id="cd00067">
    <property type="entry name" value="GAL4"/>
    <property type="match status" value="1"/>
</dbReference>
<dbReference type="GeneID" id="26801923"/>
<gene>
    <name evidence="9" type="ORF">ANOM_000119</name>
</gene>
<evidence type="ECO:0000256" key="6">
    <source>
        <dbReference type="ARBA" id="ARBA00023242"/>
    </source>
</evidence>
<dbReference type="Pfam" id="PF11951">
    <property type="entry name" value="Fungal_trans_2"/>
    <property type="match status" value="1"/>
</dbReference>
<dbReference type="PROSITE" id="PS00463">
    <property type="entry name" value="ZN2_CY6_FUNGAL_1"/>
    <property type="match status" value="1"/>
</dbReference>
<dbReference type="EMBL" id="JNOM01000002">
    <property type="protein sequence ID" value="KNG91572.1"/>
    <property type="molecule type" value="Genomic_DNA"/>
</dbReference>
<dbReference type="RefSeq" id="XP_015412495.1">
    <property type="nucleotide sequence ID" value="XM_015545377.1"/>
</dbReference>
<evidence type="ECO:0000256" key="4">
    <source>
        <dbReference type="ARBA" id="ARBA00023125"/>
    </source>
</evidence>
<evidence type="ECO:0000256" key="1">
    <source>
        <dbReference type="ARBA" id="ARBA00022723"/>
    </source>
</evidence>
<keyword evidence="2" id="KW-0862">Zinc</keyword>
<protein>
    <recommendedName>
        <fullName evidence="8">Zn(2)-C6 fungal-type domain-containing protein</fullName>
    </recommendedName>
</protein>
<dbReference type="PANTHER" id="PTHR36206:SF16">
    <property type="entry name" value="TRANSCRIPTION FACTOR DOMAIN-CONTAINING PROTEIN-RELATED"/>
    <property type="match status" value="1"/>
</dbReference>
<accession>A0A0L1JIP0</accession>
<keyword evidence="4" id="KW-0238">DNA-binding</keyword>
<evidence type="ECO:0000256" key="2">
    <source>
        <dbReference type="ARBA" id="ARBA00022833"/>
    </source>
</evidence>
<name>A0A0L1JIP0_ASPN3</name>
<keyword evidence="1" id="KW-0479">Metal-binding</keyword>
<dbReference type="GO" id="GO:0008270">
    <property type="term" value="F:zinc ion binding"/>
    <property type="evidence" value="ECO:0007669"/>
    <property type="project" value="InterPro"/>
</dbReference>
<evidence type="ECO:0000313" key="9">
    <source>
        <dbReference type="EMBL" id="KNG91572.1"/>
    </source>
</evidence>
<dbReference type="PROSITE" id="PS50048">
    <property type="entry name" value="ZN2_CY6_FUNGAL_2"/>
    <property type="match status" value="1"/>
</dbReference>
<dbReference type="OrthoDB" id="3172332at2759"/>
<proteinExistence type="predicted"/>
<dbReference type="STRING" id="1509407.A0A0L1JIP0"/>
<keyword evidence="5" id="KW-0804">Transcription</keyword>
<dbReference type="GO" id="GO:0000981">
    <property type="term" value="F:DNA-binding transcription factor activity, RNA polymerase II-specific"/>
    <property type="evidence" value="ECO:0007669"/>
    <property type="project" value="InterPro"/>
</dbReference>
<dbReference type="GO" id="GO:0009893">
    <property type="term" value="P:positive regulation of metabolic process"/>
    <property type="evidence" value="ECO:0007669"/>
    <property type="project" value="UniProtKB-ARBA"/>
</dbReference>
<feature type="region of interest" description="Disordered" evidence="7">
    <location>
        <begin position="1"/>
        <end position="30"/>
    </location>
</feature>
<keyword evidence="6" id="KW-0539">Nucleus</keyword>
<dbReference type="InterPro" id="IPR021858">
    <property type="entry name" value="Fun_TF"/>
</dbReference>
<reference evidence="9 10" key="1">
    <citation type="submission" date="2014-06" db="EMBL/GenBank/DDBJ databases">
        <title>The Genome of the Aflatoxigenic Filamentous Fungus Aspergillus nomius.</title>
        <authorList>
            <person name="Moore M.G."/>
            <person name="Shannon B.M."/>
            <person name="Brian M.M."/>
        </authorList>
    </citation>
    <scope>NUCLEOTIDE SEQUENCE [LARGE SCALE GENOMIC DNA]</scope>
    <source>
        <strain evidence="9 10">NRRL 13137</strain>
    </source>
</reference>
<comment type="caution">
    <text evidence="9">The sequence shown here is derived from an EMBL/GenBank/DDBJ whole genome shotgun (WGS) entry which is preliminary data.</text>
</comment>
<feature type="compositionally biased region" description="Basic residues" evidence="7">
    <location>
        <begin position="21"/>
        <end position="30"/>
    </location>
</feature>
<evidence type="ECO:0000256" key="7">
    <source>
        <dbReference type="SAM" id="MobiDB-lite"/>
    </source>
</evidence>
<dbReference type="InterPro" id="IPR036864">
    <property type="entry name" value="Zn2-C6_fun-type_DNA-bd_sf"/>
</dbReference>
<keyword evidence="3" id="KW-0805">Transcription regulation</keyword>
<dbReference type="Gene3D" id="4.10.240.10">
    <property type="entry name" value="Zn(2)-C6 fungal-type DNA-binding domain"/>
    <property type="match status" value="1"/>
</dbReference>
<dbReference type="InterPro" id="IPR052360">
    <property type="entry name" value="Transcr_Regulatory_Proteins"/>
</dbReference>
<dbReference type="Pfam" id="PF00172">
    <property type="entry name" value="Zn_clus"/>
    <property type="match status" value="1"/>
</dbReference>
<evidence type="ECO:0000256" key="3">
    <source>
        <dbReference type="ARBA" id="ARBA00023015"/>
    </source>
</evidence>
<organism evidence="9 10">
    <name type="scientific">Aspergillus nomiae NRRL (strain ATCC 15546 / NRRL 13137 / CBS 260.88 / M93)</name>
    <dbReference type="NCBI Taxonomy" id="1509407"/>
    <lineage>
        <taxon>Eukaryota</taxon>
        <taxon>Fungi</taxon>
        <taxon>Dikarya</taxon>
        <taxon>Ascomycota</taxon>
        <taxon>Pezizomycotina</taxon>
        <taxon>Eurotiomycetes</taxon>
        <taxon>Eurotiomycetidae</taxon>
        <taxon>Eurotiales</taxon>
        <taxon>Aspergillaceae</taxon>
        <taxon>Aspergillus</taxon>
        <taxon>Aspergillus subgen. Circumdati</taxon>
    </lineage>
</organism>